<dbReference type="RefSeq" id="WP_188825031.1">
    <property type="nucleotide sequence ID" value="NZ_BMHH01000013.1"/>
</dbReference>
<accession>A0A916SH59</accession>
<keyword evidence="5" id="KW-1185">Reference proteome</keyword>
<sequence>MPVSDKYQRAAEFAALWAWREEPANASAKLTDSERLSVIKYHPDILSIWEGGSALAHDEAVAWRAEQMEGGEYTRKFTAMKLIAEIWQDQGFTVTPLYTHPAPQPSGPVQVGIVTELLFKAEAQKAYWNVTQRALPSIEDYLDEHGELSLPADISPLLQQASANGRYSEADWWLSTLSAIAQAPAPVERIEDYYARQIEWSRNTFGPGTRTAGVIDHIRKELIEIETEPTDLSEWIDVVILAMDGFWRHGGSAKDLMPRLLAKQRKNFARKWPDWRTMSEDEAIEHDRSGEAPAPVVADGWQPIETGPKDKTRVIIAVPTKDKDDFIVGEAYFDPDNYEGGDWWWANTMVGGWPDDPISEINYHAPTHWMPLPAAPSALSPHPASKADELAAARAEIERLQKGLDWWTGYAERLREAVEPFTRYRTADGVHGLPTLRVHDDHPILWGSDLEPVVTVGDFRRARAILNTNAKGGER</sequence>
<dbReference type="InterPro" id="IPR007538">
    <property type="entry name" value="dATP/dGTP_dipphydrolase_MazZ"/>
</dbReference>
<organism evidence="4 5">
    <name type="scientific">Brucella endophytica</name>
    <dbReference type="NCBI Taxonomy" id="1963359"/>
    <lineage>
        <taxon>Bacteria</taxon>
        <taxon>Pseudomonadati</taxon>
        <taxon>Pseudomonadota</taxon>
        <taxon>Alphaproteobacteria</taxon>
        <taxon>Hyphomicrobiales</taxon>
        <taxon>Brucellaceae</taxon>
        <taxon>Brucella/Ochrobactrum group</taxon>
        <taxon>Brucella</taxon>
    </lineage>
</organism>
<reference evidence="4" key="2">
    <citation type="submission" date="2020-09" db="EMBL/GenBank/DDBJ databases">
        <authorList>
            <person name="Sun Q."/>
            <person name="Zhou Y."/>
        </authorList>
    </citation>
    <scope>NUCLEOTIDE SEQUENCE</scope>
    <source>
        <strain evidence="4">CGMCC 1.15082</strain>
    </source>
</reference>
<feature type="domain" description="DUF551" evidence="3">
    <location>
        <begin position="335"/>
        <end position="376"/>
    </location>
</feature>
<dbReference type="Pfam" id="PF04448">
    <property type="entry name" value="DUF551"/>
    <property type="match status" value="1"/>
</dbReference>
<comment type="caution">
    <text evidence="4">The sequence shown here is derived from an EMBL/GenBank/DDBJ whole genome shotgun (WGS) entry which is preliminary data.</text>
</comment>
<reference evidence="4" key="1">
    <citation type="journal article" date="2014" name="Int. J. Syst. Evol. Microbiol.">
        <title>Complete genome sequence of Corynebacterium casei LMG S-19264T (=DSM 44701T), isolated from a smear-ripened cheese.</title>
        <authorList>
            <consortium name="US DOE Joint Genome Institute (JGI-PGF)"/>
            <person name="Walter F."/>
            <person name="Albersmeier A."/>
            <person name="Kalinowski J."/>
            <person name="Ruckert C."/>
        </authorList>
    </citation>
    <scope>NUCLEOTIDE SEQUENCE</scope>
    <source>
        <strain evidence="4">CGMCC 1.15082</strain>
    </source>
</reference>
<evidence type="ECO:0000259" key="2">
    <source>
        <dbReference type="Pfam" id="PF04447"/>
    </source>
</evidence>
<evidence type="ECO:0000259" key="3">
    <source>
        <dbReference type="Pfam" id="PF04448"/>
    </source>
</evidence>
<gene>
    <name evidence="4" type="ORF">GCM10011491_30240</name>
</gene>
<dbReference type="EMBL" id="BMHH01000013">
    <property type="protein sequence ID" value="GGA99938.1"/>
    <property type="molecule type" value="Genomic_DNA"/>
</dbReference>
<evidence type="ECO:0000313" key="4">
    <source>
        <dbReference type="EMBL" id="GGA99938.1"/>
    </source>
</evidence>
<name>A0A916SH59_9HYPH</name>
<proteinExistence type="predicted"/>
<feature type="region of interest" description="Disordered" evidence="1">
    <location>
        <begin position="285"/>
        <end position="304"/>
    </location>
</feature>
<dbReference type="InterPro" id="IPR007539">
    <property type="entry name" value="DUF551"/>
</dbReference>
<protein>
    <recommendedName>
        <fullName evidence="6">DUF550 domain-containing protein</fullName>
    </recommendedName>
</protein>
<evidence type="ECO:0008006" key="6">
    <source>
        <dbReference type="Google" id="ProtNLM"/>
    </source>
</evidence>
<feature type="domain" description="dATP/dGTP diphosphohydrolase MazZ" evidence="2">
    <location>
        <begin position="196"/>
        <end position="287"/>
    </location>
</feature>
<dbReference type="Pfam" id="PF04447">
    <property type="entry name" value="dATP-dGTP_PPHyd"/>
    <property type="match status" value="1"/>
</dbReference>
<dbReference type="AlphaFoldDB" id="A0A916SH59"/>
<evidence type="ECO:0000256" key="1">
    <source>
        <dbReference type="SAM" id="MobiDB-lite"/>
    </source>
</evidence>
<dbReference type="Proteomes" id="UP000646478">
    <property type="component" value="Unassembled WGS sequence"/>
</dbReference>
<evidence type="ECO:0000313" key="5">
    <source>
        <dbReference type="Proteomes" id="UP000646478"/>
    </source>
</evidence>